<gene>
    <name evidence="2" type="ORF">CRG98_034751</name>
</gene>
<dbReference type="InterPro" id="IPR025724">
    <property type="entry name" value="GAG-pre-integrase_dom"/>
</dbReference>
<evidence type="ECO:0000313" key="3">
    <source>
        <dbReference type="Proteomes" id="UP000233551"/>
    </source>
</evidence>
<dbReference type="Gene3D" id="3.30.420.10">
    <property type="entry name" value="Ribonuclease H-like superfamily/Ribonuclease H"/>
    <property type="match status" value="1"/>
</dbReference>
<dbReference type="InterPro" id="IPR012337">
    <property type="entry name" value="RNaseH-like_sf"/>
</dbReference>
<dbReference type="PANTHER" id="PTHR42648">
    <property type="entry name" value="TRANSPOSASE, PUTATIVE-RELATED"/>
    <property type="match status" value="1"/>
</dbReference>
<dbReference type="AlphaFoldDB" id="A0A2I0IM55"/>
<dbReference type="InterPro" id="IPR039537">
    <property type="entry name" value="Retrotran_Ty1/copia-like"/>
</dbReference>
<dbReference type="STRING" id="22663.A0A2I0IM55"/>
<accession>A0A2I0IM55</accession>
<protein>
    <recommendedName>
        <fullName evidence="1">Integrase catalytic domain-containing protein</fullName>
    </recommendedName>
</protein>
<keyword evidence="3" id="KW-1185">Reference proteome</keyword>
<dbReference type="EMBL" id="PGOL01002823">
    <property type="protein sequence ID" value="PKI44803.1"/>
    <property type="molecule type" value="Genomic_DNA"/>
</dbReference>
<dbReference type="Proteomes" id="UP000233551">
    <property type="component" value="Unassembled WGS sequence"/>
</dbReference>
<dbReference type="PROSITE" id="PS50994">
    <property type="entry name" value="INTEGRASE"/>
    <property type="match status" value="1"/>
</dbReference>
<dbReference type="PANTHER" id="PTHR42648:SF28">
    <property type="entry name" value="TRANSPOSON-ENCODED PROTEIN WITH RIBONUCLEASE H-LIKE AND RETROVIRUS ZINC FINGER-LIKE DOMAINS"/>
    <property type="match status" value="1"/>
</dbReference>
<comment type="caution">
    <text evidence="2">The sequence shown here is derived from an EMBL/GenBank/DDBJ whole genome shotgun (WGS) entry which is preliminary data.</text>
</comment>
<feature type="domain" description="Integrase catalytic" evidence="1">
    <location>
        <begin position="51"/>
        <end position="219"/>
    </location>
</feature>
<evidence type="ECO:0000259" key="1">
    <source>
        <dbReference type="PROSITE" id="PS50994"/>
    </source>
</evidence>
<dbReference type="Pfam" id="PF13976">
    <property type="entry name" value="gag_pre-integrs"/>
    <property type="match status" value="1"/>
</dbReference>
<name>A0A2I0IM55_PUNGR</name>
<organism evidence="2 3">
    <name type="scientific">Punica granatum</name>
    <name type="common">Pomegranate</name>
    <dbReference type="NCBI Taxonomy" id="22663"/>
    <lineage>
        <taxon>Eukaryota</taxon>
        <taxon>Viridiplantae</taxon>
        <taxon>Streptophyta</taxon>
        <taxon>Embryophyta</taxon>
        <taxon>Tracheophyta</taxon>
        <taxon>Spermatophyta</taxon>
        <taxon>Magnoliopsida</taxon>
        <taxon>eudicotyledons</taxon>
        <taxon>Gunneridae</taxon>
        <taxon>Pentapetalae</taxon>
        <taxon>rosids</taxon>
        <taxon>malvids</taxon>
        <taxon>Myrtales</taxon>
        <taxon>Lythraceae</taxon>
        <taxon>Punica</taxon>
    </lineage>
</organism>
<evidence type="ECO:0000313" key="2">
    <source>
        <dbReference type="EMBL" id="PKI44803.1"/>
    </source>
</evidence>
<dbReference type="GO" id="GO:0003676">
    <property type="term" value="F:nucleic acid binding"/>
    <property type="evidence" value="ECO:0007669"/>
    <property type="project" value="InterPro"/>
</dbReference>
<dbReference type="GO" id="GO:0015074">
    <property type="term" value="P:DNA integration"/>
    <property type="evidence" value="ECO:0007669"/>
    <property type="project" value="InterPro"/>
</dbReference>
<dbReference type="SUPFAM" id="SSF53098">
    <property type="entry name" value="Ribonuclease H-like"/>
    <property type="match status" value="1"/>
</dbReference>
<reference evidence="2 3" key="1">
    <citation type="submission" date="2017-11" db="EMBL/GenBank/DDBJ databases">
        <title>De-novo sequencing of pomegranate (Punica granatum L.) genome.</title>
        <authorList>
            <person name="Akparov Z."/>
            <person name="Amiraslanov A."/>
            <person name="Hajiyeva S."/>
            <person name="Abbasov M."/>
            <person name="Kaur K."/>
            <person name="Hamwieh A."/>
            <person name="Solovyev V."/>
            <person name="Salamov A."/>
            <person name="Braich B."/>
            <person name="Kosarev P."/>
            <person name="Mahmoud A."/>
            <person name="Hajiyev E."/>
            <person name="Babayeva S."/>
            <person name="Izzatullayeva V."/>
            <person name="Mammadov A."/>
            <person name="Mammadov A."/>
            <person name="Sharifova S."/>
            <person name="Ojaghi J."/>
            <person name="Eynullazada K."/>
            <person name="Bayramov B."/>
            <person name="Abdulazimova A."/>
            <person name="Shahmuradov I."/>
        </authorList>
    </citation>
    <scope>NUCLEOTIDE SEQUENCE [LARGE SCALE GENOMIC DNA]</scope>
    <source>
        <strain evidence="3">cv. AG2017</strain>
        <tissue evidence="2">Leaf</tissue>
    </source>
</reference>
<sequence length="223" mass="25909">MGNGQSCKIVGIGDVCLETELGYKLLLKKGQKTDTLYKLRVRHNSGQINVVEDYHIELWHRRLGHISEKGIQIFARKQSLPVKDDHSRKVWAYPMRTKDQVTEIFKNFHVAVERETGMKLKCVRADNGGEYRGLFENYCRTHGIKLEKTVPKTPQQNRLAERMNRTIIERVRCMLSQAKLSKSFWGEVWTGKKVSYKHIRIFGCRASVHIPRDERSKLDAKAN</sequence>
<dbReference type="InterPro" id="IPR001584">
    <property type="entry name" value="Integrase_cat-core"/>
</dbReference>
<proteinExistence type="predicted"/>
<dbReference type="InterPro" id="IPR036397">
    <property type="entry name" value="RNaseH_sf"/>
</dbReference>